<gene>
    <name evidence="2" type="ORF">BDA99DRAFT_570964</name>
</gene>
<evidence type="ECO:0000259" key="1">
    <source>
        <dbReference type="PROSITE" id="PS50181"/>
    </source>
</evidence>
<evidence type="ECO:0000313" key="3">
    <source>
        <dbReference type="Proteomes" id="UP001209540"/>
    </source>
</evidence>
<dbReference type="SUPFAM" id="SSF48452">
    <property type="entry name" value="TPR-like"/>
    <property type="match status" value="1"/>
</dbReference>
<sequence>MSGTNLIPPSNDIDLSRLTLFNFYTNARSYNDQDTIESFELGNVAFGNEKYVDAINNASFCLINITDYHLAVLDLRAASRAMAGNFNDALCDANQMIQISPSTFHGFLRGGQIQMLRFNYIQAMNILQQGINCIRQNQIAILRPWYNFARVTHETHFDVFGALPNELATCITEHLTLKERTTLLNVCKLWRNKLIECGSTWRKIQIKPKDRLSMHHMELLGLVSEHITIIELLLLGDSPLYDALFFTILKRLTIKGCIFQTTASLFIALAHIANTLKELEIEFAACDEDNQTWDQMPLPFKTLLSTCQQLEKLRYHDFAYRASGMGSGYLAPGFKSNLTDLDLSFDRIGVYDMKQTIECCPKLKKLVVNDCESTIVDVIFDHCKKLEYLMLNNRFDMEMDNADLYLKNNPHYQFDMIYPDTGDKPYFGSDADADGGGIHSLGISIDKPSNFVALLKDNCSTMKTLKIAFWEPREEWSKLMDVCNFINLQMLSIYTREPQLCRTIATLLKKVPRLIWLHFSWPTLFGSEVWNAITGLMNLRLLELADCTANDQEMRTFFLMLSTTTIITINERGEEEELDVSPIPLDRIELSGNKGYQLDDIVEYCLPYIKTLRHIGLSWSDGPSVQSMSRFCGKLRQHECIESISFAGVDCVNDAMLSQLAEIKTLKNVYLCGLFNVTQRGLSCFESTVQLKLATF</sequence>
<dbReference type="PANTHER" id="PTHR13318">
    <property type="entry name" value="PARTNER OF PAIRED, ISOFORM B-RELATED"/>
    <property type="match status" value="1"/>
</dbReference>
<organism evidence="2 3">
    <name type="scientific">Phascolomyces articulosus</name>
    <dbReference type="NCBI Taxonomy" id="60185"/>
    <lineage>
        <taxon>Eukaryota</taxon>
        <taxon>Fungi</taxon>
        <taxon>Fungi incertae sedis</taxon>
        <taxon>Mucoromycota</taxon>
        <taxon>Mucoromycotina</taxon>
        <taxon>Mucoromycetes</taxon>
        <taxon>Mucorales</taxon>
        <taxon>Lichtheimiaceae</taxon>
        <taxon>Phascolomyces</taxon>
    </lineage>
</organism>
<dbReference type="InterPro" id="IPR011990">
    <property type="entry name" value="TPR-like_helical_dom_sf"/>
</dbReference>
<dbReference type="SUPFAM" id="SSF81383">
    <property type="entry name" value="F-box domain"/>
    <property type="match status" value="1"/>
</dbReference>
<evidence type="ECO:0000313" key="2">
    <source>
        <dbReference type="EMBL" id="KAI9266584.1"/>
    </source>
</evidence>
<dbReference type="PANTHER" id="PTHR13318:SF190">
    <property type="entry name" value="PARTNER OF PAIRED, ISOFORM B"/>
    <property type="match status" value="1"/>
</dbReference>
<dbReference type="Gene3D" id="1.25.40.10">
    <property type="entry name" value="Tetratricopeptide repeat domain"/>
    <property type="match status" value="1"/>
</dbReference>
<proteinExistence type="predicted"/>
<dbReference type="SMART" id="SM00256">
    <property type="entry name" value="FBOX"/>
    <property type="match status" value="1"/>
</dbReference>
<feature type="domain" description="F-box" evidence="1">
    <location>
        <begin position="157"/>
        <end position="204"/>
    </location>
</feature>
<dbReference type="EMBL" id="JAIXMP010000010">
    <property type="protein sequence ID" value="KAI9266584.1"/>
    <property type="molecule type" value="Genomic_DNA"/>
</dbReference>
<reference evidence="2" key="1">
    <citation type="journal article" date="2022" name="IScience">
        <title>Evolution of zygomycete secretomes and the origins of terrestrial fungal ecologies.</title>
        <authorList>
            <person name="Chang Y."/>
            <person name="Wang Y."/>
            <person name="Mondo S."/>
            <person name="Ahrendt S."/>
            <person name="Andreopoulos W."/>
            <person name="Barry K."/>
            <person name="Beard J."/>
            <person name="Benny G.L."/>
            <person name="Blankenship S."/>
            <person name="Bonito G."/>
            <person name="Cuomo C."/>
            <person name="Desiro A."/>
            <person name="Gervers K.A."/>
            <person name="Hundley H."/>
            <person name="Kuo A."/>
            <person name="LaButti K."/>
            <person name="Lang B.F."/>
            <person name="Lipzen A."/>
            <person name="O'Donnell K."/>
            <person name="Pangilinan J."/>
            <person name="Reynolds N."/>
            <person name="Sandor L."/>
            <person name="Smith M.E."/>
            <person name="Tsang A."/>
            <person name="Grigoriev I.V."/>
            <person name="Stajich J.E."/>
            <person name="Spatafora J.W."/>
        </authorList>
    </citation>
    <scope>NUCLEOTIDE SEQUENCE</scope>
    <source>
        <strain evidence="2">RSA 2281</strain>
    </source>
</reference>
<accession>A0AAD5K2N7</accession>
<dbReference type="GO" id="GO:0019005">
    <property type="term" value="C:SCF ubiquitin ligase complex"/>
    <property type="evidence" value="ECO:0007669"/>
    <property type="project" value="TreeGrafter"/>
</dbReference>
<dbReference type="Gene3D" id="3.80.10.10">
    <property type="entry name" value="Ribonuclease Inhibitor"/>
    <property type="match status" value="2"/>
</dbReference>
<dbReference type="AlphaFoldDB" id="A0AAD5K2N7"/>
<keyword evidence="3" id="KW-1185">Reference proteome</keyword>
<dbReference type="SUPFAM" id="SSF52047">
    <property type="entry name" value="RNI-like"/>
    <property type="match status" value="1"/>
</dbReference>
<name>A0AAD5K2N7_9FUNG</name>
<comment type="caution">
    <text evidence="2">The sequence shown here is derived from an EMBL/GenBank/DDBJ whole genome shotgun (WGS) entry which is preliminary data.</text>
</comment>
<dbReference type="GO" id="GO:0031146">
    <property type="term" value="P:SCF-dependent proteasomal ubiquitin-dependent protein catabolic process"/>
    <property type="evidence" value="ECO:0007669"/>
    <property type="project" value="TreeGrafter"/>
</dbReference>
<dbReference type="InterPro" id="IPR032675">
    <property type="entry name" value="LRR_dom_sf"/>
</dbReference>
<dbReference type="Proteomes" id="UP001209540">
    <property type="component" value="Unassembled WGS sequence"/>
</dbReference>
<reference evidence="2" key="2">
    <citation type="submission" date="2023-02" db="EMBL/GenBank/DDBJ databases">
        <authorList>
            <consortium name="DOE Joint Genome Institute"/>
            <person name="Mondo S.J."/>
            <person name="Chang Y."/>
            <person name="Wang Y."/>
            <person name="Ahrendt S."/>
            <person name="Andreopoulos W."/>
            <person name="Barry K."/>
            <person name="Beard J."/>
            <person name="Benny G.L."/>
            <person name="Blankenship S."/>
            <person name="Bonito G."/>
            <person name="Cuomo C."/>
            <person name="Desiro A."/>
            <person name="Gervers K.A."/>
            <person name="Hundley H."/>
            <person name="Kuo A."/>
            <person name="LaButti K."/>
            <person name="Lang B.F."/>
            <person name="Lipzen A."/>
            <person name="O'Donnell K."/>
            <person name="Pangilinan J."/>
            <person name="Reynolds N."/>
            <person name="Sandor L."/>
            <person name="Smith M.W."/>
            <person name="Tsang A."/>
            <person name="Grigoriev I.V."/>
            <person name="Stajich J.E."/>
            <person name="Spatafora J.W."/>
        </authorList>
    </citation>
    <scope>NUCLEOTIDE SEQUENCE</scope>
    <source>
        <strain evidence="2">RSA 2281</strain>
    </source>
</reference>
<dbReference type="Gene3D" id="1.20.1280.50">
    <property type="match status" value="1"/>
</dbReference>
<dbReference type="InterPro" id="IPR001810">
    <property type="entry name" value="F-box_dom"/>
</dbReference>
<protein>
    <recommendedName>
        <fullName evidence="1">F-box domain-containing protein</fullName>
    </recommendedName>
</protein>
<dbReference type="PROSITE" id="PS50181">
    <property type="entry name" value="FBOX"/>
    <property type="match status" value="1"/>
</dbReference>
<dbReference type="InterPro" id="IPR036047">
    <property type="entry name" value="F-box-like_dom_sf"/>
</dbReference>